<proteinExistence type="inferred from homology"/>
<dbReference type="GO" id="GO:0005198">
    <property type="term" value="F:structural molecule activity"/>
    <property type="evidence" value="ECO:0007669"/>
    <property type="project" value="InterPro"/>
</dbReference>
<dbReference type="EMBL" id="AGUE01000015">
    <property type="protein sequence ID" value="EHL03109.1"/>
    <property type="molecule type" value="Genomic_DNA"/>
</dbReference>
<dbReference type="Proteomes" id="UP000005446">
    <property type="component" value="Unassembled WGS sequence"/>
</dbReference>
<keyword evidence="10" id="KW-0811">Translocation</keyword>
<evidence type="ECO:0000256" key="12">
    <source>
        <dbReference type="ARBA" id="ARBA00023242"/>
    </source>
</evidence>
<evidence type="ECO:0000256" key="1">
    <source>
        <dbReference type="ARBA" id="ARBA00004567"/>
    </source>
</evidence>
<keyword evidence="15" id="KW-1185">Reference proteome</keyword>
<protein>
    <recommendedName>
        <fullName evidence="4">Protein transport protein SEC13</fullName>
    </recommendedName>
    <alternativeName>
        <fullName evidence="3">Protein transport protein sec13</fullName>
    </alternativeName>
</protein>
<evidence type="ECO:0000313" key="15">
    <source>
        <dbReference type="Proteomes" id="UP000005446"/>
    </source>
</evidence>
<dbReference type="GO" id="GO:0031080">
    <property type="term" value="C:nuclear pore outer ring"/>
    <property type="evidence" value="ECO:0007669"/>
    <property type="project" value="TreeGrafter"/>
</dbReference>
<comment type="subcellular location">
    <subcellularLocation>
        <location evidence="1">Nucleus</location>
        <location evidence="1">Nuclear pore complex</location>
    </subcellularLocation>
</comment>
<dbReference type="PANTHER" id="PTHR11024">
    <property type="entry name" value="NUCLEAR PORE COMPLEX PROTEIN SEC13 / SEH1 FAMILY MEMBER"/>
    <property type="match status" value="1"/>
</dbReference>
<dbReference type="GO" id="GO:0051028">
    <property type="term" value="P:mRNA transport"/>
    <property type="evidence" value="ECO:0007669"/>
    <property type="project" value="UniProtKB-KW"/>
</dbReference>
<dbReference type="GO" id="GO:0090114">
    <property type="term" value="P:COPII-coated vesicle budding"/>
    <property type="evidence" value="ECO:0007669"/>
    <property type="project" value="TreeGrafter"/>
</dbReference>
<keyword evidence="11" id="KW-0906">Nuclear pore complex</keyword>
<keyword evidence="6 13" id="KW-0853">WD repeat</keyword>
<keyword evidence="12" id="KW-0539">Nucleus</keyword>
<dbReference type="GO" id="GO:0030127">
    <property type="term" value="C:COPII vesicle coat"/>
    <property type="evidence" value="ECO:0007669"/>
    <property type="project" value="TreeGrafter"/>
</dbReference>
<dbReference type="Pfam" id="PF00400">
    <property type="entry name" value="WD40"/>
    <property type="match status" value="3"/>
</dbReference>
<comment type="caution">
    <text evidence="14">The sequence shown here is derived from an EMBL/GenBank/DDBJ whole genome shotgun (WGS) entry which is preliminary data.</text>
</comment>
<evidence type="ECO:0000256" key="5">
    <source>
        <dbReference type="ARBA" id="ARBA00022448"/>
    </source>
</evidence>
<keyword evidence="5" id="KW-0813">Transport</keyword>
<dbReference type="OrthoDB" id="364224at2759"/>
<comment type="similarity">
    <text evidence="2">Belongs to the WD repeat SEC13 family.</text>
</comment>
<evidence type="ECO:0000256" key="7">
    <source>
        <dbReference type="ARBA" id="ARBA00022737"/>
    </source>
</evidence>
<name>H0EEC6_GLAL7</name>
<gene>
    <name evidence="14" type="ORF">M7I_0801</name>
</gene>
<dbReference type="InterPro" id="IPR015943">
    <property type="entry name" value="WD40/YVTN_repeat-like_dom_sf"/>
</dbReference>
<dbReference type="InParanoid" id="H0EEC6"/>
<organism evidence="14 15">
    <name type="scientific">Glarea lozoyensis (strain ATCC 74030 / MF5533)</name>
    <dbReference type="NCBI Taxonomy" id="1104152"/>
    <lineage>
        <taxon>Eukaryota</taxon>
        <taxon>Fungi</taxon>
        <taxon>Dikarya</taxon>
        <taxon>Ascomycota</taxon>
        <taxon>Pezizomycotina</taxon>
        <taxon>Leotiomycetes</taxon>
        <taxon>Helotiales</taxon>
        <taxon>Helotiaceae</taxon>
        <taxon>Glarea</taxon>
    </lineage>
</organism>
<evidence type="ECO:0000313" key="14">
    <source>
        <dbReference type="EMBL" id="EHL03109.1"/>
    </source>
</evidence>
<evidence type="ECO:0000256" key="3">
    <source>
        <dbReference type="ARBA" id="ARBA00013473"/>
    </source>
</evidence>
<dbReference type="PROSITE" id="PS50294">
    <property type="entry name" value="WD_REPEATS_REGION"/>
    <property type="match status" value="1"/>
</dbReference>
<evidence type="ECO:0000256" key="8">
    <source>
        <dbReference type="ARBA" id="ARBA00022816"/>
    </source>
</evidence>
<dbReference type="InterPro" id="IPR037363">
    <property type="entry name" value="Sec13/Seh1_fam"/>
</dbReference>
<dbReference type="GO" id="GO:0006606">
    <property type="term" value="P:protein import into nucleus"/>
    <property type="evidence" value="ECO:0007669"/>
    <property type="project" value="TreeGrafter"/>
</dbReference>
<evidence type="ECO:0000256" key="6">
    <source>
        <dbReference type="ARBA" id="ARBA00022574"/>
    </source>
</evidence>
<dbReference type="GO" id="GO:0032008">
    <property type="term" value="P:positive regulation of TOR signaling"/>
    <property type="evidence" value="ECO:0007669"/>
    <property type="project" value="TreeGrafter"/>
</dbReference>
<evidence type="ECO:0000256" key="4">
    <source>
        <dbReference type="ARBA" id="ARBA00021281"/>
    </source>
</evidence>
<dbReference type="InterPro" id="IPR001680">
    <property type="entry name" value="WD40_rpt"/>
</dbReference>
<sequence length="196" mass="21585">MAAPCQFRNSRQAGNITVKMAQVISNSGHDDMIHDAVLDYYGRRLATCSSDRTVKIFEVEGETHRLTETLKGHEGAVWSISWAHPKYGNILASASYDGKVFIWRETGTSWTKIFDFALHTASVNIISWSPHESGCLLACASSDGNVSVLEFKDNSMDHKIFQAHGIGVNSPDGVAEELYCVCVARQDGADLDERSE</sequence>
<evidence type="ECO:0000256" key="13">
    <source>
        <dbReference type="PROSITE-ProRule" id="PRU00221"/>
    </source>
</evidence>
<feature type="repeat" description="WD" evidence="13">
    <location>
        <begin position="70"/>
        <end position="103"/>
    </location>
</feature>
<dbReference type="HOGENOM" id="CLU_032441_4_0_1"/>
<dbReference type="PROSITE" id="PS50082">
    <property type="entry name" value="WD_REPEATS_2"/>
    <property type="match status" value="1"/>
</dbReference>
<dbReference type="SUPFAM" id="SSF50978">
    <property type="entry name" value="WD40 repeat-like"/>
    <property type="match status" value="1"/>
</dbReference>
<dbReference type="PANTHER" id="PTHR11024:SF2">
    <property type="entry name" value="PROTEIN SEC13 HOMOLOG"/>
    <property type="match status" value="1"/>
</dbReference>
<dbReference type="AlphaFoldDB" id="H0EEC6"/>
<dbReference type="Gene3D" id="2.130.10.10">
    <property type="entry name" value="YVTN repeat-like/Quinoprotein amine dehydrogenase"/>
    <property type="match status" value="1"/>
</dbReference>
<evidence type="ECO:0000256" key="2">
    <source>
        <dbReference type="ARBA" id="ARBA00010102"/>
    </source>
</evidence>
<keyword evidence="9" id="KW-0653">Protein transport</keyword>
<dbReference type="GO" id="GO:0032527">
    <property type="term" value="P:protein exit from endoplasmic reticulum"/>
    <property type="evidence" value="ECO:0007669"/>
    <property type="project" value="TreeGrafter"/>
</dbReference>
<evidence type="ECO:0000256" key="10">
    <source>
        <dbReference type="ARBA" id="ARBA00023010"/>
    </source>
</evidence>
<evidence type="ECO:0000256" key="9">
    <source>
        <dbReference type="ARBA" id="ARBA00022927"/>
    </source>
</evidence>
<dbReference type="SMART" id="SM00320">
    <property type="entry name" value="WD40"/>
    <property type="match status" value="3"/>
</dbReference>
<accession>H0EEC6</accession>
<reference evidence="14 15" key="1">
    <citation type="journal article" date="2012" name="Eukaryot. Cell">
        <title>Genome sequence of the fungus Glarea lozoyensis: the first genome sequence of a species from the Helotiaceae family.</title>
        <authorList>
            <person name="Youssar L."/>
            <person name="Gruening B.A."/>
            <person name="Erxleben A."/>
            <person name="Guenther S."/>
            <person name="Huettel W."/>
        </authorList>
    </citation>
    <scope>NUCLEOTIDE SEQUENCE [LARGE SCALE GENOMIC DNA]</scope>
    <source>
        <strain evidence="15">ATCC 74030 / MF5533</strain>
    </source>
</reference>
<dbReference type="InterPro" id="IPR036322">
    <property type="entry name" value="WD40_repeat_dom_sf"/>
</dbReference>
<keyword evidence="8" id="KW-0509">mRNA transport</keyword>
<keyword evidence="7" id="KW-0677">Repeat</keyword>
<evidence type="ECO:0000256" key="11">
    <source>
        <dbReference type="ARBA" id="ARBA00023132"/>
    </source>
</evidence>